<comment type="caution">
    <text evidence="1">The sequence shown here is derived from an EMBL/GenBank/DDBJ whole genome shotgun (WGS) entry which is preliminary data.</text>
</comment>
<dbReference type="Proteomes" id="UP000807342">
    <property type="component" value="Unassembled WGS sequence"/>
</dbReference>
<keyword evidence="2" id="KW-1185">Reference proteome</keyword>
<dbReference type="PROSITE" id="PS51257">
    <property type="entry name" value="PROKAR_LIPOPROTEIN"/>
    <property type="match status" value="1"/>
</dbReference>
<evidence type="ECO:0000313" key="1">
    <source>
        <dbReference type="EMBL" id="KAF9450463.1"/>
    </source>
</evidence>
<dbReference type="AlphaFoldDB" id="A0A9P5XGB8"/>
<accession>A0A9P5XGB8</accession>
<name>A0A9P5XGB8_9AGAR</name>
<protein>
    <submittedName>
        <fullName evidence="1">Uncharacterized protein</fullName>
    </submittedName>
</protein>
<proteinExistence type="predicted"/>
<evidence type="ECO:0000313" key="2">
    <source>
        <dbReference type="Proteomes" id="UP000807342"/>
    </source>
</evidence>
<reference evidence="1" key="1">
    <citation type="submission" date="2020-11" db="EMBL/GenBank/DDBJ databases">
        <authorList>
            <consortium name="DOE Joint Genome Institute"/>
            <person name="Ahrendt S."/>
            <person name="Riley R."/>
            <person name="Andreopoulos W."/>
            <person name="Labutti K."/>
            <person name="Pangilinan J."/>
            <person name="Ruiz-Duenas F.J."/>
            <person name="Barrasa J.M."/>
            <person name="Sanchez-Garcia M."/>
            <person name="Camarero S."/>
            <person name="Miyauchi S."/>
            <person name="Serrano A."/>
            <person name="Linde D."/>
            <person name="Babiker R."/>
            <person name="Drula E."/>
            <person name="Ayuso-Fernandez I."/>
            <person name="Pacheco R."/>
            <person name="Padilla G."/>
            <person name="Ferreira P."/>
            <person name="Barriuso J."/>
            <person name="Kellner H."/>
            <person name="Castanera R."/>
            <person name="Alfaro M."/>
            <person name="Ramirez L."/>
            <person name="Pisabarro A.G."/>
            <person name="Kuo A."/>
            <person name="Tritt A."/>
            <person name="Lipzen A."/>
            <person name="He G."/>
            <person name="Yan M."/>
            <person name="Ng V."/>
            <person name="Cullen D."/>
            <person name="Martin F."/>
            <person name="Rosso M.-N."/>
            <person name="Henrissat B."/>
            <person name="Hibbett D."/>
            <person name="Martinez A.T."/>
            <person name="Grigoriev I.V."/>
        </authorList>
    </citation>
    <scope>NUCLEOTIDE SEQUENCE</scope>
    <source>
        <strain evidence="1">MF-IS2</strain>
    </source>
</reference>
<gene>
    <name evidence="1" type="ORF">P691DRAFT_810280</name>
</gene>
<dbReference type="EMBL" id="MU151104">
    <property type="protein sequence ID" value="KAF9450463.1"/>
    <property type="molecule type" value="Genomic_DNA"/>
</dbReference>
<sequence length="59" mass="5980">MEIRESTSSQLIPVRVVSLGNGTGVGCGAMAFLGPCLGPVRTQPVDSGLCSSSWVGVSK</sequence>
<organism evidence="1 2">
    <name type="scientific">Macrolepiota fuliginosa MF-IS2</name>
    <dbReference type="NCBI Taxonomy" id="1400762"/>
    <lineage>
        <taxon>Eukaryota</taxon>
        <taxon>Fungi</taxon>
        <taxon>Dikarya</taxon>
        <taxon>Basidiomycota</taxon>
        <taxon>Agaricomycotina</taxon>
        <taxon>Agaricomycetes</taxon>
        <taxon>Agaricomycetidae</taxon>
        <taxon>Agaricales</taxon>
        <taxon>Agaricineae</taxon>
        <taxon>Agaricaceae</taxon>
        <taxon>Macrolepiota</taxon>
    </lineage>
</organism>